<evidence type="ECO:0000256" key="1">
    <source>
        <dbReference type="SAM" id="MobiDB-lite"/>
    </source>
</evidence>
<name>A0A2H3ARD7_9AGAR</name>
<protein>
    <submittedName>
        <fullName evidence="2">Uncharacterized protein</fullName>
    </submittedName>
</protein>
<evidence type="ECO:0000313" key="2">
    <source>
        <dbReference type="EMBL" id="PBK59304.1"/>
    </source>
</evidence>
<reference evidence="3" key="1">
    <citation type="journal article" date="2017" name="Nat. Ecol. Evol.">
        <title>Genome expansion and lineage-specific genetic innovations in the forest pathogenic fungi Armillaria.</title>
        <authorList>
            <person name="Sipos G."/>
            <person name="Prasanna A.N."/>
            <person name="Walter M.C."/>
            <person name="O'Connor E."/>
            <person name="Balint B."/>
            <person name="Krizsan K."/>
            <person name="Kiss B."/>
            <person name="Hess J."/>
            <person name="Varga T."/>
            <person name="Slot J."/>
            <person name="Riley R."/>
            <person name="Boka B."/>
            <person name="Rigling D."/>
            <person name="Barry K."/>
            <person name="Lee J."/>
            <person name="Mihaltcheva S."/>
            <person name="LaButti K."/>
            <person name="Lipzen A."/>
            <person name="Waldron R."/>
            <person name="Moloney N.M."/>
            <person name="Sperisen C."/>
            <person name="Kredics L."/>
            <person name="Vagvoelgyi C."/>
            <person name="Patrignani A."/>
            <person name="Fitzpatrick D."/>
            <person name="Nagy I."/>
            <person name="Doyle S."/>
            <person name="Anderson J.B."/>
            <person name="Grigoriev I.V."/>
            <person name="Gueldener U."/>
            <person name="Muensterkoetter M."/>
            <person name="Nagy L.G."/>
        </authorList>
    </citation>
    <scope>NUCLEOTIDE SEQUENCE [LARGE SCALE GENOMIC DNA]</scope>
    <source>
        <strain evidence="3">28-4</strain>
    </source>
</reference>
<proteinExistence type="predicted"/>
<organism evidence="2 3">
    <name type="scientific">Armillaria solidipes</name>
    <dbReference type="NCBI Taxonomy" id="1076256"/>
    <lineage>
        <taxon>Eukaryota</taxon>
        <taxon>Fungi</taxon>
        <taxon>Dikarya</taxon>
        <taxon>Basidiomycota</taxon>
        <taxon>Agaricomycotina</taxon>
        <taxon>Agaricomycetes</taxon>
        <taxon>Agaricomycetidae</taxon>
        <taxon>Agaricales</taxon>
        <taxon>Marasmiineae</taxon>
        <taxon>Physalacriaceae</taxon>
        <taxon>Armillaria</taxon>
    </lineage>
</organism>
<feature type="compositionally biased region" description="Acidic residues" evidence="1">
    <location>
        <begin position="16"/>
        <end position="26"/>
    </location>
</feature>
<sequence>MHILGVGRNDRGRDGGEDEATDADDQEGNCGRVLEVIKDQGIRELGRSIGANLKNKVEEFVEEDIEDSKSTIGTLEGTPLTPWPSPGNGCTMSKTQTELLGFQNYRCCLCEPLLFRIQDDFYFPVALLILQKSASRDATRSLICARSACP</sequence>
<dbReference type="Proteomes" id="UP000218334">
    <property type="component" value="Unassembled WGS sequence"/>
</dbReference>
<keyword evidence="3" id="KW-1185">Reference proteome</keyword>
<dbReference type="AlphaFoldDB" id="A0A2H3ARD7"/>
<feature type="region of interest" description="Disordered" evidence="1">
    <location>
        <begin position="1"/>
        <end position="26"/>
    </location>
</feature>
<accession>A0A2H3ARD7</accession>
<evidence type="ECO:0000313" key="3">
    <source>
        <dbReference type="Proteomes" id="UP000218334"/>
    </source>
</evidence>
<gene>
    <name evidence="2" type="ORF">ARMSODRAFT_802288</name>
</gene>
<dbReference type="EMBL" id="KZ293507">
    <property type="protein sequence ID" value="PBK59304.1"/>
    <property type="molecule type" value="Genomic_DNA"/>
</dbReference>